<feature type="binding site" evidence="7">
    <location>
        <position position="211"/>
    </location>
    <ligand>
        <name>L-aspartate</name>
        <dbReference type="ChEBI" id="CHEBI:29991"/>
    </ligand>
</feature>
<dbReference type="InterPro" id="IPR006132">
    <property type="entry name" value="Asp/Orn_carbamoyltranf_P-bd"/>
</dbReference>
<feature type="binding site" evidence="7">
    <location>
        <position position="126"/>
    </location>
    <ligand>
        <name>carbamoyl phosphate</name>
        <dbReference type="ChEBI" id="CHEBI:58228"/>
    </ligand>
</feature>
<dbReference type="PROSITE" id="PS00097">
    <property type="entry name" value="CARBAMOYLTRANSFERASE"/>
    <property type="match status" value="1"/>
</dbReference>
<evidence type="ECO:0000313" key="11">
    <source>
        <dbReference type="Proteomes" id="UP000254879"/>
    </source>
</evidence>
<feature type="binding site" evidence="7">
    <location>
        <position position="77"/>
    </location>
    <ligand>
        <name>L-aspartate</name>
        <dbReference type="ChEBI" id="CHEBI:29991"/>
    </ligand>
</feature>
<dbReference type="AlphaFoldDB" id="A0A378MC06"/>
<evidence type="ECO:0000256" key="3">
    <source>
        <dbReference type="ARBA" id="ARBA00022679"/>
    </source>
</evidence>
<gene>
    <name evidence="7 10" type="primary">pyrB</name>
    <name evidence="10" type="ORF">NCTC10815_00090</name>
</gene>
<dbReference type="GO" id="GO:0004070">
    <property type="term" value="F:aspartate carbamoyltransferase activity"/>
    <property type="evidence" value="ECO:0007669"/>
    <property type="project" value="UniProtKB-UniRule"/>
</dbReference>
<evidence type="ECO:0000256" key="7">
    <source>
        <dbReference type="HAMAP-Rule" id="MF_00001"/>
    </source>
</evidence>
<dbReference type="InterPro" id="IPR006131">
    <property type="entry name" value="Asp_carbamoyltransf_Asp/Orn-bd"/>
</dbReference>
<dbReference type="UniPathway" id="UPA00070">
    <property type="reaction ID" value="UER00116"/>
</dbReference>
<comment type="catalytic activity">
    <reaction evidence="6 7">
        <text>carbamoyl phosphate + L-aspartate = N-carbamoyl-L-aspartate + phosphate + H(+)</text>
        <dbReference type="Rhea" id="RHEA:20013"/>
        <dbReference type="ChEBI" id="CHEBI:15378"/>
        <dbReference type="ChEBI" id="CHEBI:29991"/>
        <dbReference type="ChEBI" id="CHEBI:32814"/>
        <dbReference type="ChEBI" id="CHEBI:43474"/>
        <dbReference type="ChEBI" id="CHEBI:58228"/>
        <dbReference type="EC" id="2.1.3.2"/>
    </reaction>
</comment>
<dbReference type="Gene3D" id="3.40.50.1370">
    <property type="entry name" value="Aspartate/ornithine carbamoyltransferase"/>
    <property type="match status" value="2"/>
</dbReference>
<dbReference type="FunFam" id="3.40.50.1370:FF:000011">
    <property type="entry name" value="Aspartate carbamoyltransferase"/>
    <property type="match status" value="1"/>
</dbReference>
<feature type="domain" description="Aspartate/ornithine carbamoyltransferase carbamoyl-P binding" evidence="9">
    <location>
        <begin position="2"/>
        <end position="139"/>
    </location>
</feature>
<dbReference type="PANTHER" id="PTHR45753">
    <property type="entry name" value="ORNITHINE CARBAMOYLTRANSFERASE, MITOCHONDRIAL"/>
    <property type="match status" value="1"/>
</dbReference>
<comment type="similarity">
    <text evidence="2 7">Belongs to the aspartate/ornithine carbamoyltransferase superfamily. ATCase family.</text>
</comment>
<comment type="subunit">
    <text evidence="7">Heterododecamer (2C3:3R2) of six catalytic PyrB chains organized as two trimers (C3), and six regulatory PyrI chains organized as three dimers (R2).</text>
</comment>
<dbReference type="InterPro" id="IPR002082">
    <property type="entry name" value="Asp_carbamoyltransf"/>
</dbReference>
<evidence type="ECO:0000259" key="9">
    <source>
        <dbReference type="Pfam" id="PF02729"/>
    </source>
</evidence>
<feature type="domain" description="Aspartate/ornithine carbamoyltransferase Asp/Orn-binding" evidence="8">
    <location>
        <begin position="145"/>
        <end position="289"/>
    </location>
</feature>
<dbReference type="GO" id="GO:0006207">
    <property type="term" value="P:'de novo' pyrimidine nucleobase biosynthetic process"/>
    <property type="evidence" value="ECO:0007669"/>
    <property type="project" value="InterPro"/>
</dbReference>
<dbReference type="RefSeq" id="WP_003758563.1">
    <property type="nucleotide sequence ID" value="NZ_CABKNG010000002.1"/>
</dbReference>
<feature type="binding site" evidence="7">
    <location>
        <position position="129"/>
    </location>
    <ligand>
        <name>carbamoyl phosphate</name>
        <dbReference type="ChEBI" id="CHEBI:58228"/>
    </ligand>
</feature>
<reference evidence="10 11" key="1">
    <citation type="submission" date="2018-06" db="EMBL/GenBank/DDBJ databases">
        <authorList>
            <consortium name="Pathogen Informatics"/>
            <person name="Doyle S."/>
        </authorList>
    </citation>
    <scope>NUCLEOTIDE SEQUENCE [LARGE SCALE GENOMIC DNA]</scope>
    <source>
        <strain evidence="11">NCTC 10815</strain>
    </source>
</reference>
<feature type="binding site" evidence="7">
    <location>
        <position position="252"/>
    </location>
    <ligand>
        <name>carbamoyl phosphate</name>
        <dbReference type="ChEBI" id="CHEBI:58228"/>
    </ligand>
</feature>
<dbReference type="Pfam" id="PF00185">
    <property type="entry name" value="OTCace"/>
    <property type="match status" value="1"/>
</dbReference>
<feature type="binding site" evidence="7">
    <location>
        <position position="253"/>
    </location>
    <ligand>
        <name>carbamoyl phosphate</name>
        <dbReference type="ChEBI" id="CHEBI:58228"/>
    </ligand>
</feature>
<dbReference type="PRINTS" id="PR00101">
    <property type="entry name" value="ATCASE"/>
</dbReference>
<dbReference type="EC" id="2.1.3.2" evidence="7"/>
<keyword evidence="3 7" id="KW-0808">Transferase</keyword>
<dbReference type="Pfam" id="PF02729">
    <property type="entry name" value="OTCace_N"/>
    <property type="match status" value="1"/>
</dbReference>
<evidence type="ECO:0000256" key="5">
    <source>
        <dbReference type="ARBA" id="ARBA00043884"/>
    </source>
</evidence>
<feature type="binding site" evidence="7">
    <location>
        <position position="50"/>
    </location>
    <ligand>
        <name>carbamoyl phosphate</name>
        <dbReference type="ChEBI" id="CHEBI:58228"/>
    </ligand>
</feature>
<dbReference type="EMBL" id="UGPG01000001">
    <property type="protein sequence ID" value="STY42842.1"/>
    <property type="molecule type" value="Genomic_DNA"/>
</dbReference>
<evidence type="ECO:0000256" key="1">
    <source>
        <dbReference type="ARBA" id="ARBA00004852"/>
    </source>
</evidence>
<dbReference type="Proteomes" id="UP000254879">
    <property type="component" value="Unassembled WGS sequence"/>
</dbReference>
<dbReference type="GO" id="GO:0005829">
    <property type="term" value="C:cytosol"/>
    <property type="evidence" value="ECO:0007669"/>
    <property type="project" value="TreeGrafter"/>
</dbReference>
<protein>
    <recommendedName>
        <fullName evidence="7">Aspartate carbamoyltransferase</fullName>
        <ecNumber evidence="7">2.1.3.2</ecNumber>
    </recommendedName>
    <alternativeName>
        <fullName evidence="7">Aspartate transcarbamylase</fullName>
        <shortName evidence="7">ATCase</shortName>
    </alternativeName>
</protein>
<dbReference type="PRINTS" id="PR00100">
    <property type="entry name" value="AOTCASE"/>
</dbReference>
<evidence type="ECO:0000313" key="10">
    <source>
        <dbReference type="EMBL" id="STY42842.1"/>
    </source>
</evidence>
<sequence>MKHLLTMEELGIEEIEALLDRAAAFKHQETVSLPEPKYAVNMFFEASTRTHHSFEMAEQKLGMREISFDPGHSSITKGETLYDTLLTMQAIGVDVAVIRHFEEKYYEPLRKLDISIINGGDGCGEHPSQCLLDLFTIREQFGTFKGLKVAIMGDISHSRVAHSNMKALHRLGAEVCFGGPIEWLDETAKEYGPHLSTEECIQTADVIMLLRVQHERHDSPTGFSKETYHRKYGLTTDLAKTMKPNAIIMHPSPVNRDTEIAGELVEAKQSRIVEQMTNGVFIRMAILAMVLKEKETRVKACTF</sequence>
<keyword evidence="4 7" id="KW-0665">Pyrimidine biosynthesis</keyword>
<dbReference type="NCBIfam" id="NF002032">
    <property type="entry name" value="PRK00856.1"/>
    <property type="match status" value="1"/>
</dbReference>
<evidence type="ECO:0000259" key="8">
    <source>
        <dbReference type="Pfam" id="PF00185"/>
    </source>
</evidence>
<organism evidence="10 11">
    <name type="scientific">Listeria grayi</name>
    <name type="common">Listeria murrayi</name>
    <dbReference type="NCBI Taxonomy" id="1641"/>
    <lineage>
        <taxon>Bacteria</taxon>
        <taxon>Bacillati</taxon>
        <taxon>Bacillota</taxon>
        <taxon>Bacilli</taxon>
        <taxon>Bacillales</taxon>
        <taxon>Listeriaceae</taxon>
        <taxon>Listeria</taxon>
    </lineage>
</organism>
<comment type="function">
    <text evidence="5 7">Catalyzes the condensation of carbamoyl phosphate and aspartate to form carbamoyl aspartate and inorganic phosphate, the committed step in the de novo pyrimidine nucleotide biosynthesis pathway.</text>
</comment>
<accession>A0A378MC06</accession>
<proteinExistence type="inferred from homology"/>
<dbReference type="GO" id="GO:0044205">
    <property type="term" value="P:'de novo' UMP biosynthetic process"/>
    <property type="evidence" value="ECO:0007669"/>
    <property type="project" value="UniProtKB-UniRule"/>
</dbReference>
<feature type="binding site" evidence="7">
    <location>
        <position position="99"/>
    </location>
    <ligand>
        <name>carbamoyl phosphate</name>
        <dbReference type="ChEBI" id="CHEBI:58228"/>
    </ligand>
</feature>
<name>A0A378MC06_LISGR</name>
<evidence type="ECO:0000256" key="2">
    <source>
        <dbReference type="ARBA" id="ARBA00008896"/>
    </source>
</evidence>
<dbReference type="HAMAP" id="MF_00001">
    <property type="entry name" value="Asp_carb_tr"/>
    <property type="match status" value="1"/>
</dbReference>
<feature type="binding site" evidence="7">
    <location>
        <position position="49"/>
    </location>
    <ligand>
        <name>carbamoyl phosphate</name>
        <dbReference type="ChEBI" id="CHEBI:58228"/>
    </ligand>
</feature>
<dbReference type="InterPro" id="IPR006130">
    <property type="entry name" value="Asp/Orn_carbamoylTrfase"/>
</dbReference>
<evidence type="ECO:0000256" key="6">
    <source>
        <dbReference type="ARBA" id="ARBA00048859"/>
    </source>
</evidence>
<dbReference type="GO" id="GO:0016597">
    <property type="term" value="F:amino acid binding"/>
    <property type="evidence" value="ECO:0007669"/>
    <property type="project" value="InterPro"/>
</dbReference>
<comment type="pathway">
    <text evidence="1 7">Pyrimidine metabolism; UMP biosynthesis via de novo pathway; (S)-dihydroorotate from bicarbonate: step 2/3.</text>
</comment>
<dbReference type="InterPro" id="IPR036901">
    <property type="entry name" value="Asp/Orn_carbamoylTrfase_sf"/>
</dbReference>
<dbReference type="GO" id="GO:0006520">
    <property type="term" value="P:amino acid metabolic process"/>
    <property type="evidence" value="ECO:0007669"/>
    <property type="project" value="InterPro"/>
</dbReference>
<dbReference type="SUPFAM" id="SSF53671">
    <property type="entry name" value="Aspartate/ornithine carbamoyltransferase"/>
    <property type="match status" value="1"/>
</dbReference>
<dbReference type="PANTHER" id="PTHR45753:SF6">
    <property type="entry name" value="ASPARTATE CARBAMOYLTRANSFERASE"/>
    <property type="match status" value="1"/>
</dbReference>
<feature type="binding site" evidence="7">
    <location>
        <position position="159"/>
    </location>
    <ligand>
        <name>L-aspartate</name>
        <dbReference type="ChEBI" id="CHEBI:29991"/>
    </ligand>
</feature>
<dbReference type="NCBIfam" id="TIGR00670">
    <property type="entry name" value="asp_carb_tr"/>
    <property type="match status" value="1"/>
</dbReference>
<evidence type="ECO:0000256" key="4">
    <source>
        <dbReference type="ARBA" id="ARBA00022975"/>
    </source>
</evidence>